<accession>A0A543CMA0</accession>
<comment type="caution">
    <text evidence="3">The sequence shown here is derived from an EMBL/GenBank/DDBJ whole genome shotgun (WGS) entry which is preliminary data.</text>
</comment>
<keyword evidence="1" id="KW-0472">Membrane</keyword>
<reference evidence="3 4" key="1">
    <citation type="submission" date="2019-06" db="EMBL/GenBank/DDBJ databases">
        <title>Sequencing the genomes of 1000 actinobacteria strains.</title>
        <authorList>
            <person name="Klenk H.-P."/>
        </authorList>
    </citation>
    <scope>NUCLEOTIDE SEQUENCE [LARGE SCALE GENOMIC DNA]</scope>
    <source>
        <strain evidence="3 4">DSM 102200</strain>
    </source>
</reference>
<evidence type="ECO:0000313" key="3">
    <source>
        <dbReference type="EMBL" id="TQL98233.1"/>
    </source>
</evidence>
<keyword evidence="1" id="KW-1133">Transmembrane helix</keyword>
<dbReference type="Pfam" id="PF10756">
    <property type="entry name" value="bPH_6"/>
    <property type="match status" value="1"/>
</dbReference>
<name>A0A543CMA0_9ACTN</name>
<feature type="transmembrane region" description="Helical" evidence="1">
    <location>
        <begin position="48"/>
        <end position="66"/>
    </location>
</feature>
<keyword evidence="4" id="KW-1185">Reference proteome</keyword>
<gene>
    <name evidence="3" type="ORF">FB559_3853</name>
</gene>
<feature type="transmembrane region" description="Helical" evidence="1">
    <location>
        <begin position="179"/>
        <end position="202"/>
    </location>
</feature>
<dbReference type="InterPro" id="IPR019692">
    <property type="entry name" value="CFP-6_PH"/>
</dbReference>
<dbReference type="AlphaFoldDB" id="A0A543CMA0"/>
<dbReference type="RefSeq" id="WP_185792287.1">
    <property type="nucleotide sequence ID" value="NZ_VFOZ01000001.1"/>
</dbReference>
<sequence>MTAAVFRKTPPGARVFRSGVLRFAGWAWMVFAALNFVDLIWRGRDMASAIAAALMLLGTGIAYAVALRPRIVADDEAVSFHNLLRDVRLPWEAVTRFEGGDAVYAHVGDRRFRAFILQTSPRARARSEMKARREEKKLPEAVAAYMRGRTATDFTVEQLREMAGRHRSKDGVAEAAVTWFWPAVLALVVPGLLVVVTIAIAVA</sequence>
<evidence type="ECO:0000313" key="4">
    <source>
        <dbReference type="Proteomes" id="UP000316096"/>
    </source>
</evidence>
<dbReference type="Proteomes" id="UP000316096">
    <property type="component" value="Unassembled WGS sequence"/>
</dbReference>
<evidence type="ECO:0000259" key="2">
    <source>
        <dbReference type="Pfam" id="PF10756"/>
    </source>
</evidence>
<proteinExistence type="predicted"/>
<feature type="transmembrane region" description="Helical" evidence="1">
    <location>
        <begin position="20"/>
        <end position="41"/>
    </location>
</feature>
<protein>
    <submittedName>
        <fullName evidence="3">PH (Pleckstrin Homology) domain-containing protein</fullName>
    </submittedName>
</protein>
<organism evidence="3 4">
    <name type="scientific">Actinoallomurus bryophytorum</name>
    <dbReference type="NCBI Taxonomy" id="1490222"/>
    <lineage>
        <taxon>Bacteria</taxon>
        <taxon>Bacillati</taxon>
        <taxon>Actinomycetota</taxon>
        <taxon>Actinomycetes</taxon>
        <taxon>Streptosporangiales</taxon>
        <taxon>Thermomonosporaceae</taxon>
        <taxon>Actinoallomurus</taxon>
    </lineage>
</organism>
<keyword evidence="1" id="KW-0812">Transmembrane</keyword>
<feature type="domain" description="Low molecular weight protein antigen 6 PH" evidence="2">
    <location>
        <begin position="68"/>
        <end position="133"/>
    </location>
</feature>
<evidence type="ECO:0000256" key="1">
    <source>
        <dbReference type="SAM" id="Phobius"/>
    </source>
</evidence>
<dbReference type="EMBL" id="VFOZ01000001">
    <property type="protein sequence ID" value="TQL98233.1"/>
    <property type="molecule type" value="Genomic_DNA"/>
</dbReference>